<dbReference type="GO" id="GO:0046475">
    <property type="term" value="P:glycerophospholipid catabolic process"/>
    <property type="evidence" value="ECO:0007669"/>
    <property type="project" value="TreeGrafter"/>
</dbReference>
<dbReference type="OrthoDB" id="4084751at2759"/>
<dbReference type="AlphaFoldDB" id="A0A812S9L2"/>
<dbReference type="Gene3D" id="3.40.1090.10">
    <property type="entry name" value="Cytosolic phospholipase A2 catalytic domain"/>
    <property type="match status" value="1"/>
</dbReference>
<sequence length="330" mass="35790">MGQCTSASTKSEKYRPLGEVFRAKVLPVHGDVELPGAGINVGLCASGGGCRAMSFSTGVYRALNELEVLGKLDAISSVSGGTWCSSILMFAREFKGAPIETSELLGKVTIPADLTMEALKEEVPLLSGVVNGDSSTIVKALLEEHKGREYEVWPKLMSEWLLRNFDGLDSLEAYMALEEDLKRIREDNPQLEKKRFLTPRTDKPRTFIMNGCSLAPLKYEASNDNVVSFQMCPDFTGSPFYPQNQQVKYSMAPMLPCKDFGLSGLRSLNRTMGGGFTETFAFGGAAPKEQSGGEKCVLKEPSSPFALPYAVGISSWAAGGALNQARGPEW</sequence>
<organism evidence="1 2">
    <name type="scientific">Symbiodinium necroappetens</name>
    <dbReference type="NCBI Taxonomy" id="1628268"/>
    <lineage>
        <taxon>Eukaryota</taxon>
        <taxon>Sar</taxon>
        <taxon>Alveolata</taxon>
        <taxon>Dinophyceae</taxon>
        <taxon>Suessiales</taxon>
        <taxon>Symbiodiniaceae</taxon>
        <taxon>Symbiodinium</taxon>
    </lineage>
</organism>
<dbReference type="Proteomes" id="UP000601435">
    <property type="component" value="Unassembled WGS sequence"/>
</dbReference>
<dbReference type="PANTHER" id="PTHR10728:SF40">
    <property type="entry name" value="PATATIN FAMILY PROTEIN"/>
    <property type="match status" value="1"/>
</dbReference>
<protein>
    <recommendedName>
        <fullName evidence="3">PLA2c domain-containing protein</fullName>
    </recommendedName>
</protein>
<name>A0A812S9L2_9DINO</name>
<keyword evidence="2" id="KW-1185">Reference proteome</keyword>
<comment type="caution">
    <text evidence="1">The sequence shown here is derived from an EMBL/GenBank/DDBJ whole genome shotgun (WGS) entry which is preliminary data.</text>
</comment>
<dbReference type="GO" id="GO:0005829">
    <property type="term" value="C:cytosol"/>
    <property type="evidence" value="ECO:0007669"/>
    <property type="project" value="TreeGrafter"/>
</dbReference>
<evidence type="ECO:0008006" key="3">
    <source>
        <dbReference type="Google" id="ProtNLM"/>
    </source>
</evidence>
<evidence type="ECO:0000313" key="1">
    <source>
        <dbReference type="EMBL" id="CAE7471611.1"/>
    </source>
</evidence>
<dbReference type="PANTHER" id="PTHR10728">
    <property type="entry name" value="CYTOSOLIC PHOSPHOLIPASE A2"/>
    <property type="match status" value="1"/>
</dbReference>
<evidence type="ECO:0000313" key="2">
    <source>
        <dbReference type="Proteomes" id="UP000601435"/>
    </source>
</evidence>
<reference evidence="1" key="1">
    <citation type="submission" date="2021-02" db="EMBL/GenBank/DDBJ databases">
        <authorList>
            <person name="Dougan E. K."/>
            <person name="Rhodes N."/>
            <person name="Thang M."/>
            <person name="Chan C."/>
        </authorList>
    </citation>
    <scope>NUCLEOTIDE SEQUENCE</scope>
</reference>
<dbReference type="EMBL" id="CAJNJA010021209">
    <property type="protein sequence ID" value="CAE7471611.1"/>
    <property type="molecule type" value="Genomic_DNA"/>
</dbReference>
<proteinExistence type="predicted"/>
<dbReference type="InterPro" id="IPR016035">
    <property type="entry name" value="Acyl_Trfase/lysoPLipase"/>
</dbReference>
<dbReference type="SUPFAM" id="SSF52151">
    <property type="entry name" value="FabD/lysophospholipase-like"/>
    <property type="match status" value="1"/>
</dbReference>
<accession>A0A812S9L2</accession>
<dbReference type="GO" id="GO:0004623">
    <property type="term" value="F:phospholipase A2 activity"/>
    <property type="evidence" value="ECO:0007669"/>
    <property type="project" value="TreeGrafter"/>
</dbReference>
<gene>
    <name evidence="1" type="ORF">SNEC2469_LOCUS13291</name>
</gene>